<comment type="caution">
    <text evidence="5">The sequence shown here is derived from an EMBL/GenBank/DDBJ whole genome shotgun (WGS) entry which is preliminary data.</text>
</comment>
<dbReference type="Gene3D" id="3.80.10.10">
    <property type="entry name" value="Ribonuclease Inhibitor"/>
    <property type="match status" value="2"/>
</dbReference>
<dbReference type="InterPro" id="IPR002182">
    <property type="entry name" value="NB-ARC"/>
</dbReference>
<organism evidence="5 6">
    <name type="scientific">Stylosanthes scabra</name>
    <dbReference type="NCBI Taxonomy" id="79078"/>
    <lineage>
        <taxon>Eukaryota</taxon>
        <taxon>Viridiplantae</taxon>
        <taxon>Streptophyta</taxon>
        <taxon>Embryophyta</taxon>
        <taxon>Tracheophyta</taxon>
        <taxon>Spermatophyta</taxon>
        <taxon>Magnoliopsida</taxon>
        <taxon>eudicotyledons</taxon>
        <taxon>Gunneridae</taxon>
        <taxon>Pentapetalae</taxon>
        <taxon>rosids</taxon>
        <taxon>fabids</taxon>
        <taxon>Fabales</taxon>
        <taxon>Fabaceae</taxon>
        <taxon>Papilionoideae</taxon>
        <taxon>50 kb inversion clade</taxon>
        <taxon>dalbergioids sensu lato</taxon>
        <taxon>Dalbergieae</taxon>
        <taxon>Pterocarpus clade</taxon>
        <taxon>Stylosanthes</taxon>
    </lineage>
</organism>
<dbReference type="InterPro" id="IPR027417">
    <property type="entry name" value="P-loop_NTPase"/>
</dbReference>
<evidence type="ECO:0000259" key="3">
    <source>
        <dbReference type="Pfam" id="PF00931"/>
    </source>
</evidence>
<dbReference type="SUPFAM" id="SSF52058">
    <property type="entry name" value="L domain-like"/>
    <property type="match status" value="1"/>
</dbReference>
<evidence type="ECO:0000256" key="2">
    <source>
        <dbReference type="ARBA" id="ARBA00022737"/>
    </source>
</evidence>
<dbReference type="Gene3D" id="1.10.8.430">
    <property type="entry name" value="Helical domain of apoptotic protease-activating factors"/>
    <property type="match status" value="1"/>
</dbReference>
<evidence type="ECO:0000313" key="6">
    <source>
        <dbReference type="Proteomes" id="UP001341840"/>
    </source>
</evidence>
<evidence type="ECO:0000256" key="1">
    <source>
        <dbReference type="ARBA" id="ARBA00022614"/>
    </source>
</evidence>
<dbReference type="InterPro" id="IPR044974">
    <property type="entry name" value="Disease_R_plants"/>
</dbReference>
<dbReference type="Pfam" id="PF00931">
    <property type="entry name" value="NB-ARC"/>
    <property type="match status" value="1"/>
</dbReference>
<sequence>MKIEKSPPLDDLVGIDSKLEEVGGHIRIEVNDVRFIGIWGIGGVGKTSIARRVYETNRSKFKASCFLADVRATCEKEGIVSIQKQLLDRMNSKATFYNEFKGRELIRDSVCNKKVLLVLDDVDDESQLKNLAGAKDWFCPGSRIIITTRDRHVLNVPRAEIITCEVEKLKENEALKLFCLKAFERPEPEEEYLDLLKELVEYCHGLPLALVVLGSHLHEKPIRVWQSAIENIKSSPDNDIFNILKISYAGLRLREKELFLDIACFFKGCERGYATNILKMCGYHAEDGIVTLINKSLLTIINDGFGGEMLGMHDLLEAMGKHIVIQESPNDPGKRSRLWSYKDVDLVPVQKLLPFFNDMTAKVCWSKKLIILHWVKAHILGNIPCSVRVLRWPYSPMETLPLIDQHYELVEIYLSWSSIVHVWHGKKFLDNLENLDLSWCRFLEQMPDISGVPNLKRLNLEGCRKLKYIHPSFADHKSLVELNLKGCESLETLADKMEMSSLKKLNLCKCTSLRRVPEFGECMNQLSVLTLSDTNIEELPRTFGNLVGLSHLDLSNSNIHGLPIIIHELPMLTCLILRSCYSMKTLPNLPSRLRALDASDCMSLDSWNSSNVISKACCGFAESAKQDGEDVLQMLIPGEEIPAWFEHQEEGDTVSVSFPSSETLSLTLCFLLECKDRNIVQGRPAVICNGKELVNQSLFEVSFSFLTPHHLLIVCLNSYYFRTCYANLIAFKCHF</sequence>
<name>A0ABU6UQP8_9FABA</name>
<dbReference type="InterPro" id="IPR058192">
    <property type="entry name" value="WHD_ROQ1-like"/>
</dbReference>
<keyword evidence="6" id="KW-1185">Reference proteome</keyword>
<dbReference type="PRINTS" id="PR00364">
    <property type="entry name" value="DISEASERSIST"/>
</dbReference>
<dbReference type="PANTHER" id="PTHR11017">
    <property type="entry name" value="LEUCINE-RICH REPEAT-CONTAINING PROTEIN"/>
    <property type="match status" value="1"/>
</dbReference>
<proteinExistence type="predicted"/>
<dbReference type="Gene3D" id="3.40.50.300">
    <property type="entry name" value="P-loop containing nucleotide triphosphate hydrolases"/>
    <property type="match status" value="1"/>
</dbReference>
<accession>A0ABU6UQP8</accession>
<dbReference type="InterPro" id="IPR042197">
    <property type="entry name" value="Apaf_helical"/>
</dbReference>
<feature type="domain" description="NB-ARC" evidence="3">
    <location>
        <begin position="29"/>
        <end position="185"/>
    </location>
</feature>
<dbReference type="SUPFAM" id="SSF52540">
    <property type="entry name" value="P-loop containing nucleoside triphosphate hydrolases"/>
    <property type="match status" value="1"/>
</dbReference>
<dbReference type="Proteomes" id="UP001341840">
    <property type="component" value="Unassembled WGS sequence"/>
</dbReference>
<evidence type="ECO:0000259" key="4">
    <source>
        <dbReference type="Pfam" id="PF23282"/>
    </source>
</evidence>
<keyword evidence="2" id="KW-0677">Repeat</keyword>
<reference evidence="5 6" key="1">
    <citation type="journal article" date="2023" name="Plants (Basel)">
        <title>Bridging the Gap: Combining Genomics and Transcriptomics Approaches to Understand Stylosanthes scabra, an Orphan Legume from the Brazilian Caatinga.</title>
        <authorList>
            <person name="Ferreira-Neto J.R.C."/>
            <person name="da Silva M.D."/>
            <person name="Binneck E."/>
            <person name="de Melo N.F."/>
            <person name="da Silva R.H."/>
            <person name="de Melo A.L.T.M."/>
            <person name="Pandolfi V."/>
            <person name="Bustamante F.O."/>
            <person name="Brasileiro-Vidal A.C."/>
            <person name="Benko-Iseppon A.M."/>
        </authorList>
    </citation>
    <scope>NUCLEOTIDE SEQUENCE [LARGE SCALE GENOMIC DNA]</scope>
    <source>
        <tissue evidence="5">Leaves</tissue>
    </source>
</reference>
<evidence type="ECO:0008006" key="7">
    <source>
        <dbReference type="Google" id="ProtNLM"/>
    </source>
</evidence>
<dbReference type="EMBL" id="JASCZI010121482">
    <property type="protein sequence ID" value="MED6161928.1"/>
    <property type="molecule type" value="Genomic_DNA"/>
</dbReference>
<evidence type="ECO:0000313" key="5">
    <source>
        <dbReference type="EMBL" id="MED6161928.1"/>
    </source>
</evidence>
<gene>
    <name evidence="5" type="ORF">PIB30_065496</name>
</gene>
<dbReference type="PANTHER" id="PTHR11017:SF559">
    <property type="entry name" value="DISEASE RESISTANCE PROTEIN CHL1"/>
    <property type="match status" value="1"/>
</dbReference>
<dbReference type="Pfam" id="PF23282">
    <property type="entry name" value="WHD_ROQ1"/>
    <property type="match status" value="1"/>
</dbReference>
<keyword evidence="1" id="KW-0433">Leucine-rich repeat</keyword>
<dbReference type="InterPro" id="IPR032675">
    <property type="entry name" value="LRR_dom_sf"/>
</dbReference>
<protein>
    <recommendedName>
        <fullName evidence="7">TMV resistance protein N-like</fullName>
    </recommendedName>
</protein>
<feature type="domain" description="Disease resistance protein Roq1-like winged-helix" evidence="4">
    <location>
        <begin position="254"/>
        <end position="327"/>
    </location>
</feature>